<protein>
    <submittedName>
        <fullName evidence="2">Uncharacterized protein</fullName>
    </submittedName>
</protein>
<comment type="caution">
    <text evidence="2">The sequence shown here is derived from an EMBL/GenBank/DDBJ whole genome shotgun (WGS) entry which is preliminary data.</text>
</comment>
<feature type="region of interest" description="Disordered" evidence="1">
    <location>
        <begin position="9"/>
        <end position="65"/>
    </location>
</feature>
<dbReference type="Pfam" id="PF05553">
    <property type="entry name" value="DUF761"/>
    <property type="match status" value="1"/>
</dbReference>
<organism evidence="2 3">
    <name type="scientific">Musa balbisiana</name>
    <name type="common">Banana</name>
    <dbReference type="NCBI Taxonomy" id="52838"/>
    <lineage>
        <taxon>Eukaryota</taxon>
        <taxon>Viridiplantae</taxon>
        <taxon>Streptophyta</taxon>
        <taxon>Embryophyta</taxon>
        <taxon>Tracheophyta</taxon>
        <taxon>Spermatophyta</taxon>
        <taxon>Magnoliopsida</taxon>
        <taxon>Liliopsida</taxon>
        <taxon>Zingiberales</taxon>
        <taxon>Musaceae</taxon>
        <taxon>Musa</taxon>
    </lineage>
</organism>
<evidence type="ECO:0000256" key="1">
    <source>
        <dbReference type="SAM" id="MobiDB-lite"/>
    </source>
</evidence>
<proteinExistence type="predicted"/>
<sequence>MGGGFFALLGFKKQQRRGHESAAQPGHRQKGHEAAQSRPRQLSTKSYEEEMEPWQRKVRRTDEDHGRWVSGLDVDRKAEEFIDRFHKKMNPDHGLEAI</sequence>
<keyword evidence="3" id="KW-1185">Reference proteome</keyword>
<name>A0A4V4H4D2_MUSBA</name>
<reference evidence="2 3" key="1">
    <citation type="journal article" date="2019" name="Nat. Plants">
        <title>Genome sequencing of Musa balbisiana reveals subgenome evolution and function divergence in polyploid bananas.</title>
        <authorList>
            <person name="Yao X."/>
        </authorList>
    </citation>
    <scope>NUCLEOTIDE SEQUENCE [LARGE SCALE GENOMIC DNA]</scope>
    <source>
        <strain evidence="3">cv. DH-PKW</strain>
        <tissue evidence="2">Leaves</tissue>
    </source>
</reference>
<dbReference type="Proteomes" id="UP000317650">
    <property type="component" value="Chromosome 6"/>
</dbReference>
<evidence type="ECO:0000313" key="2">
    <source>
        <dbReference type="EMBL" id="THU51766.1"/>
    </source>
</evidence>
<dbReference type="EMBL" id="PYDT01000009">
    <property type="protein sequence ID" value="THU51766.1"/>
    <property type="molecule type" value="Genomic_DNA"/>
</dbReference>
<accession>A0A4V4H4D2</accession>
<gene>
    <name evidence="2" type="ORF">C4D60_Mb06t34490</name>
</gene>
<dbReference type="InterPro" id="IPR008480">
    <property type="entry name" value="DUF761_pln"/>
</dbReference>
<evidence type="ECO:0000313" key="3">
    <source>
        <dbReference type="Proteomes" id="UP000317650"/>
    </source>
</evidence>
<dbReference type="AlphaFoldDB" id="A0A4V4H4D2"/>